<dbReference type="PANTHER" id="PTHR43311:SF2">
    <property type="entry name" value="GLUTAMATE--TRNA LIGASE, MITOCHONDRIAL-RELATED"/>
    <property type="match status" value="1"/>
</dbReference>
<dbReference type="GO" id="GO:0008270">
    <property type="term" value="F:zinc ion binding"/>
    <property type="evidence" value="ECO:0007669"/>
    <property type="project" value="UniProtKB-UniRule"/>
</dbReference>
<feature type="binding site" evidence="10">
    <location>
        <position position="110"/>
    </location>
    <ligand>
        <name>Zn(2+)</name>
        <dbReference type="ChEBI" id="CHEBI:29105"/>
    </ligand>
</feature>
<dbReference type="SUPFAM" id="SSF48163">
    <property type="entry name" value="An anticodon-binding domain of class I aminoacyl-tRNA synthetases"/>
    <property type="match status" value="1"/>
</dbReference>
<keyword evidence="10" id="KW-0862">Zinc</keyword>
<organism evidence="13 14">
    <name type="scientific">Myxococcus xanthus</name>
    <dbReference type="NCBI Taxonomy" id="34"/>
    <lineage>
        <taxon>Bacteria</taxon>
        <taxon>Pseudomonadati</taxon>
        <taxon>Myxococcota</taxon>
        <taxon>Myxococcia</taxon>
        <taxon>Myxococcales</taxon>
        <taxon>Cystobacterineae</taxon>
        <taxon>Myxococcaceae</taxon>
        <taxon>Myxococcus</taxon>
    </lineage>
</organism>
<comment type="subunit">
    <text evidence="3 10">Monomer.</text>
</comment>
<dbReference type="RefSeq" id="WP_171442275.1">
    <property type="nucleotide sequence ID" value="NZ_JABFNS010000048.1"/>
</dbReference>
<dbReference type="InterPro" id="IPR033910">
    <property type="entry name" value="GluRS_core"/>
</dbReference>
<dbReference type="CDD" id="cd00808">
    <property type="entry name" value="GluRS_core"/>
    <property type="match status" value="1"/>
</dbReference>
<comment type="catalytic activity">
    <reaction evidence="10">
        <text>tRNA(Glu) + L-glutamate + ATP = L-glutamyl-tRNA(Glu) + AMP + diphosphate</text>
        <dbReference type="Rhea" id="RHEA:23540"/>
        <dbReference type="Rhea" id="RHEA-COMP:9663"/>
        <dbReference type="Rhea" id="RHEA-COMP:9680"/>
        <dbReference type="ChEBI" id="CHEBI:29985"/>
        <dbReference type="ChEBI" id="CHEBI:30616"/>
        <dbReference type="ChEBI" id="CHEBI:33019"/>
        <dbReference type="ChEBI" id="CHEBI:78442"/>
        <dbReference type="ChEBI" id="CHEBI:78520"/>
        <dbReference type="ChEBI" id="CHEBI:456215"/>
        <dbReference type="EC" id="6.1.1.17"/>
    </reaction>
</comment>
<accession>A0A7Y4MRI6</accession>
<feature type="short sequence motif" description="'KMSKS' region" evidence="10">
    <location>
        <begin position="250"/>
        <end position="254"/>
    </location>
</feature>
<dbReference type="PROSITE" id="PS00178">
    <property type="entry name" value="AA_TRNA_LIGASE_I"/>
    <property type="match status" value="1"/>
</dbReference>
<comment type="similarity">
    <text evidence="2 10">Belongs to the class-I aminoacyl-tRNA synthetase family. Glutamate--tRNA ligase type 1 subfamily.</text>
</comment>
<dbReference type="InterPro" id="IPR020752">
    <property type="entry name" value="Glu-tRNA-synth_I_codon-bd_sub1"/>
</dbReference>
<evidence type="ECO:0000259" key="11">
    <source>
        <dbReference type="Pfam" id="PF00749"/>
    </source>
</evidence>
<feature type="binding site" evidence="10">
    <location>
        <position position="137"/>
    </location>
    <ligand>
        <name>Zn(2+)</name>
        <dbReference type="ChEBI" id="CHEBI:29105"/>
    </ligand>
</feature>
<evidence type="ECO:0000259" key="12">
    <source>
        <dbReference type="Pfam" id="PF19269"/>
    </source>
</evidence>
<reference evidence="13 14" key="1">
    <citation type="submission" date="2020-05" db="EMBL/GenBank/DDBJ databases">
        <authorList>
            <person name="Whitworth D."/>
        </authorList>
    </citation>
    <scope>NUCLEOTIDE SEQUENCE [LARGE SCALE GENOMIC DNA]</scope>
    <source>
        <strain evidence="13 14">AM005</strain>
    </source>
</reference>
<comment type="subcellular location">
    <subcellularLocation>
        <location evidence="1 10">Cytoplasm</location>
    </subcellularLocation>
</comment>
<dbReference type="InterPro" id="IPR000924">
    <property type="entry name" value="Glu/Gln-tRNA-synth"/>
</dbReference>
<dbReference type="Pfam" id="PF00749">
    <property type="entry name" value="tRNA-synt_1c"/>
    <property type="match status" value="1"/>
</dbReference>
<dbReference type="AlphaFoldDB" id="A0A7Y4MRI6"/>
<comment type="function">
    <text evidence="10">Catalyzes the attachment of glutamate to tRNA(Glu) in a two-step reaction: glutamate is first activated by ATP to form Glu-AMP and then transferred to the acceptor end of tRNA(Glu).</text>
</comment>
<dbReference type="InterPro" id="IPR045462">
    <property type="entry name" value="aa-tRNA-synth_I_cd-bd"/>
</dbReference>
<keyword evidence="6 10" id="KW-0547">Nucleotide-binding</keyword>
<dbReference type="GO" id="GO:0005524">
    <property type="term" value="F:ATP binding"/>
    <property type="evidence" value="ECO:0007669"/>
    <property type="project" value="UniProtKB-UniRule"/>
</dbReference>
<dbReference type="GO" id="GO:0006424">
    <property type="term" value="P:glutamyl-tRNA aminoacylation"/>
    <property type="evidence" value="ECO:0007669"/>
    <property type="project" value="UniProtKB-UniRule"/>
</dbReference>
<evidence type="ECO:0000256" key="1">
    <source>
        <dbReference type="ARBA" id="ARBA00004496"/>
    </source>
</evidence>
<evidence type="ECO:0000313" key="13">
    <source>
        <dbReference type="EMBL" id="NOJ80051.1"/>
    </source>
</evidence>
<dbReference type="PRINTS" id="PR00987">
    <property type="entry name" value="TRNASYNTHGLU"/>
</dbReference>
<dbReference type="InterPro" id="IPR004527">
    <property type="entry name" value="Glu-tRNA-ligase_bac/mito"/>
</dbReference>
<dbReference type="HAMAP" id="MF_00022">
    <property type="entry name" value="Glu_tRNA_synth_type1"/>
    <property type="match status" value="1"/>
</dbReference>
<gene>
    <name evidence="10" type="primary">gltX</name>
    <name evidence="13" type="ORF">HNV28_17180</name>
</gene>
<feature type="domain" description="Aminoacyl-tRNA synthetase class I anticodon-binding" evidence="12">
    <location>
        <begin position="333"/>
        <end position="476"/>
    </location>
</feature>
<evidence type="ECO:0000256" key="10">
    <source>
        <dbReference type="HAMAP-Rule" id="MF_00022"/>
    </source>
</evidence>
<evidence type="ECO:0000256" key="7">
    <source>
        <dbReference type="ARBA" id="ARBA00022840"/>
    </source>
</evidence>
<dbReference type="Proteomes" id="UP000533080">
    <property type="component" value="Unassembled WGS sequence"/>
</dbReference>
<evidence type="ECO:0000256" key="5">
    <source>
        <dbReference type="ARBA" id="ARBA00022598"/>
    </source>
</evidence>
<dbReference type="GO" id="GO:0000049">
    <property type="term" value="F:tRNA binding"/>
    <property type="evidence" value="ECO:0007669"/>
    <property type="project" value="InterPro"/>
</dbReference>
<dbReference type="NCBIfam" id="TIGR00464">
    <property type="entry name" value="gltX_bact"/>
    <property type="match status" value="1"/>
</dbReference>
<keyword evidence="5 10" id="KW-0436">Ligase</keyword>
<evidence type="ECO:0000256" key="6">
    <source>
        <dbReference type="ARBA" id="ARBA00022741"/>
    </source>
</evidence>
<feature type="binding site" evidence="10">
    <location>
        <position position="108"/>
    </location>
    <ligand>
        <name>Zn(2+)</name>
        <dbReference type="ChEBI" id="CHEBI:29105"/>
    </ligand>
</feature>
<protein>
    <recommendedName>
        <fullName evidence="10">Glutamate--tRNA ligase</fullName>
        <ecNumber evidence="10">6.1.1.17</ecNumber>
    </recommendedName>
    <alternativeName>
        <fullName evidence="10">Glutamyl-tRNA synthetase</fullName>
        <shortName evidence="10">GluRS</shortName>
    </alternativeName>
</protein>
<sequence length="479" mass="53188">MPPALRVRFAPSPTGYLHIGGARTALMNFLQARRHGGTFVLRMEDTDQGRSTPESVQAILDGLNWLGIDWDEGPGKEGPYAPYFQMQRLDTYRKHADQLIAEGKAYRCYCTKEDLDAQRQVAEKAGGAFKYPGTCRERTEPPAGRNAADAVIRFKMPAGDGSVSFTDKALGTITKTHSDLDDWVMMRADGIPVYNFGCVIDDHLMDITLVARGQEHVNSTFPQLMLYQALGWTPPDFAHLPLILGPDREKLSKRKHPEADVMVHKRNGVMPEALLNFVIRLGWSHGNDEVISREQMLEWFDFSDVGTTSGVWNPEKLLWLNQQWMKQLPVETVVERLLPFLEAKGIQAKGDPRLETLVRTLRERSNTLEDIATTAANVYFRSGITLDEKAATKHLSGESLNLLRKVRETLAALPEWSVEALDGVVKQVSEASSVGMGKVAQPIRVALTGNTTSPGIGETLVLVGRDESLLRIDAALTRG</sequence>
<dbReference type="InterPro" id="IPR049940">
    <property type="entry name" value="GluQ/Sye"/>
</dbReference>
<keyword evidence="9 10" id="KW-0030">Aminoacyl-tRNA synthetase</keyword>
<evidence type="ECO:0000256" key="9">
    <source>
        <dbReference type="ARBA" id="ARBA00023146"/>
    </source>
</evidence>
<dbReference type="InterPro" id="IPR020751">
    <property type="entry name" value="aa-tRNA-synth_I_codon-bd_sub2"/>
</dbReference>
<evidence type="ECO:0000313" key="14">
    <source>
        <dbReference type="Proteomes" id="UP000533080"/>
    </source>
</evidence>
<keyword evidence="10" id="KW-0479">Metal-binding</keyword>
<dbReference type="InterPro" id="IPR008925">
    <property type="entry name" value="aa_tRNA-synth_I_cd-bd_sf"/>
</dbReference>
<dbReference type="Pfam" id="PF19269">
    <property type="entry name" value="Anticodon_2"/>
    <property type="match status" value="1"/>
</dbReference>
<dbReference type="Gene3D" id="3.40.50.620">
    <property type="entry name" value="HUPs"/>
    <property type="match status" value="1"/>
</dbReference>
<proteinExistence type="inferred from homology"/>
<keyword evidence="8 10" id="KW-0648">Protein biosynthesis</keyword>
<dbReference type="InterPro" id="IPR020058">
    <property type="entry name" value="Glu/Gln-tRNA-synth_Ib_cat-dom"/>
</dbReference>
<comment type="cofactor">
    <cofactor evidence="10">
        <name>Zn(2+)</name>
        <dbReference type="ChEBI" id="CHEBI:29105"/>
    </cofactor>
    <text evidence="10">Binds 1 zinc ion per subunit.</text>
</comment>
<feature type="binding site" evidence="10">
    <location>
        <position position="135"/>
    </location>
    <ligand>
        <name>Zn(2+)</name>
        <dbReference type="ChEBI" id="CHEBI:29105"/>
    </ligand>
</feature>
<comment type="caution">
    <text evidence="13">The sequence shown here is derived from an EMBL/GenBank/DDBJ whole genome shotgun (WGS) entry which is preliminary data.</text>
</comment>
<evidence type="ECO:0000256" key="3">
    <source>
        <dbReference type="ARBA" id="ARBA00011245"/>
    </source>
</evidence>
<dbReference type="EMBL" id="JABFNT010000050">
    <property type="protein sequence ID" value="NOJ80051.1"/>
    <property type="molecule type" value="Genomic_DNA"/>
</dbReference>
<name>A0A7Y4MRI6_MYXXA</name>
<feature type="domain" description="Glutamyl/glutaminyl-tRNA synthetase class Ib catalytic" evidence="11">
    <location>
        <begin position="5"/>
        <end position="318"/>
    </location>
</feature>
<dbReference type="Gene3D" id="1.10.10.350">
    <property type="match status" value="1"/>
</dbReference>
<dbReference type="EC" id="6.1.1.17" evidence="10"/>
<evidence type="ECO:0000256" key="8">
    <source>
        <dbReference type="ARBA" id="ARBA00022917"/>
    </source>
</evidence>
<dbReference type="GO" id="GO:0004818">
    <property type="term" value="F:glutamate-tRNA ligase activity"/>
    <property type="evidence" value="ECO:0007669"/>
    <property type="project" value="UniProtKB-UniRule"/>
</dbReference>
<keyword evidence="7 10" id="KW-0067">ATP-binding</keyword>
<dbReference type="GO" id="GO:0005829">
    <property type="term" value="C:cytosol"/>
    <property type="evidence" value="ECO:0007669"/>
    <property type="project" value="TreeGrafter"/>
</dbReference>
<evidence type="ECO:0000256" key="4">
    <source>
        <dbReference type="ARBA" id="ARBA00022490"/>
    </source>
</evidence>
<dbReference type="PANTHER" id="PTHR43311">
    <property type="entry name" value="GLUTAMATE--TRNA LIGASE"/>
    <property type="match status" value="1"/>
</dbReference>
<keyword evidence="4 10" id="KW-0963">Cytoplasm</keyword>
<dbReference type="InterPro" id="IPR001412">
    <property type="entry name" value="aa-tRNA-synth_I_CS"/>
</dbReference>
<dbReference type="Gene3D" id="1.10.8.70">
    <property type="entry name" value="Glutamate-tRNA synthetase, class I, anticodon-binding domain 1"/>
    <property type="match status" value="1"/>
</dbReference>
<dbReference type="InterPro" id="IPR014729">
    <property type="entry name" value="Rossmann-like_a/b/a_fold"/>
</dbReference>
<feature type="binding site" evidence="10">
    <location>
        <position position="253"/>
    </location>
    <ligand>
        <name>ATP</name>
        <dbReference type="ChEBI" id="CHEBI:30616"/>
    </ligand>
</feature>
<feature type="short sequence motif" description="'HIGH' region" evidence="10">
    <location>
        <begin position="11"/>
        <end position="21"/>
    </location>
</feature>
<dbReference type="FunFam" id="3.40.50.620:FF:000007">
    <property type="entry name" value="Glutamate--tRNA ligase"/>
    <property type="match status" value="1"/>
</dbReference>
<dbReference type="SUPFAM" id="SSF52374">
    <property type="entry name" value="Nucleotidylyl transferase"/>
    <property type="match status" value="1"/>
</dbReference>
<evidence type="ECO:0000256" key="2">
    <source>
        <dbReference type="ARBA" id="ARBA00007894"/>
    </source>
</evidence>